<name>A0A0F8ZFQ3_9ZZZZ</name>
<evidence type="ECO:0000313" key="1">
    <source>
        <dbReference type="EMBL" id="KKK92627.1"/>
    </source>
</evidence>
<feature type="non-terminal residue" evidence="1">
    <location>
        <position position="29"/>
    </location>
</feature>
<accession>A0A0F8ZFQ3</accession>
<proteinExistence type="predicted"/>
<protein>
    <submittedName>
        <fullName evidence="1">Uncharacterized protein</fullName>
    </submittedName>
</protein>
<sequence>MIIREEKDTDRDQIWQLNAEAFETEAESN</sequence>
<reference evidence="1" key="1">
    <citation type="journal article" date="2015" name="Nature">
        <title>Complex archaea that bridge the gap between prokaryotes and eukaryotes.</title>
        <authorList>
            <person name="Spang A."/>
            <person name="Saw J.H."/>
            <person name="Jorgensen S.L."/>
            <person name="Zaremba-Niedzwiedzka K."/>
            <person name="Martijn J."/>
            <person name="Lind A.E."/>
            <person name="van Eijk R."/>
            <person name="Schleper C."/>
            <person name="Guy L."/>
            <person name="Ettema T.J."/>
        </authorList>
    </citation>
    <scope>NUCLEOTIDE SEQUENCE</scope>
</reference>
<dbReference type="EMBL" id="LAZR01048132">
    <property type="protein sequence ID" value="KKK92627.1"/>
    <property type="molecule type" value="Genomic_DNA"/>
</dbReference>
<gene>
    <name evidence="1" type="ORF">LCGC14_2701020</name>
</gene>
<dbReference type="AlphaFoldDB" id="A0A0F8ZFQ3"/>
<comment type="caution">
    <text evidence="1">The sequence shown here is derived from an EMBL/GenBank/DDBJ whole genome shotgun (WGS) entry which is preliminary data.</text>
</comment>
<organism evidence="1">
    <name type="scientific">marine sediment metagenome</name>
    <dbReference type="NCBI Taxonomy" id="412755"/>
    <lineage>
        <taxon>unclassified sequences</taxon>
        <taxon>metagenomes</taxon>
        <taxon>ecological metagenomes</taxon>
    </lineage>
</organism>